<comment type="caution">
    <text evidence="3">The sequence shown here is derived from an EMBL/GenBank/DDBJ whole genome shotgun (WGS) entry which is preliminary data.</text>
</comment>
<dbReference type="InterPro" id="IPR006600">
    <property type="entry name" value="HTH_CenpB_DNA-bd_dom"/>
</dbReference>
<dbReference type="SUPFAM" id="SSF46689">
    <property type="entry name" value="Homeodomain-like"/>
    <property type="match status" value="1"/>
</dbReference>
<name>A0A8H3MGF1_9GLOM</name>
<dbReference type="Proteomes" id="UP000615446">
    <property type="component" value="Unassembled WGS sequence"/>
</dbReference>
<evidence type="ECO:0000313" key="3">
    <source>
        <dbReference type="EMBL" id="GET03457.1"/>
    </source>
</evidence>
<gene>
    <name evidence="3" type="ORF">RCL2_002979700</name>
</gene>
<keyword evidence="1" id="KW-0238">DNA-binding</keyword>
<dbReference type="AlphaFoldDB" id="A0A8H3MGF1"/>
<dbReference type="GO" id="GO:0005634">
    <property type="term" value="C:nucleus"/>
    <property type="evidence" value="ECO:0007669"/>
    <property type="project" value="TreeGrafter"/>
</dbReference>
<sequence>MYATKPENKNKTQQQVADYFNQQNPGLHIDRSTISKILGKKAKWLALAIGLWVENANANNLPVSEMIIKEKAFYFAQEFNIPRENMLFSNGWIEKFKIRNNIRCYRLHGEANSAPLETLFEERRKLQPISQDYTLDNIFNADKTDLFFRMAPNQTLASAPTPGTKLDKTHITVLLATNAIGTQKLKPLVIAWMRSDIFGEWLEYVNNKFQAQSRKFLLLIDNASSYFNPDDDEHNNENLNLSHVIIHQFEMNVDLESNKINVKEVMEYVAQSLGFTLIAQEMANQEDQERIELLLQQYSSFENVSVKSLEEINQYLEMVDLTIPTEQPLTDAEIIQLISEEENEKTD</sequence>
<evidence type="ECO:0000313" key="4">
    <source>
        <dbReference type="Proteomes" id="UP000615446"/>
    </source>
</evidence>
<proteinExistence type="predicted"/>
<dbReference type="InterPro" id="IPR050863">
    <property type="entry name" value="CenT-Element_Derived"/>
</dbReference>
<protein>
    <submittedName>
        <fullName evidence="3">Tigger transposable element-derived protein 6-like</fullName>
    </submittedName>
</protein>
<dbReference type="GO" id="GO:0003677">
    <property type="term" value="F:DNA binding"/>
    <property type="evidence" value="ECO:0007669"/>
    <property type="project" value="UniProtKB-KW"/>
</dbReference>
<dbReference type="Gene3D" id="1.10.10.60">
    <property type="entry name" value="Homeodomain-like"/>
    <property type="match status" value="2"/>
</dbReference>
<organism evidence="3 4">
    <name type="scientific">Rhizophagus clarus</name>
    <dbReference type="NCBI Taxonomy" id="94130"/>
    <lineage>
        <taxon>Eukaryota</taxon>
        <taxon>Fungi</taxon>
        <taxon>Fungi incertae sedis</taxon>
        <taxon>Mucoromycota</taxon>
        <taxon>Glomeromycotina</taxon>
        <taxon>Glomeromycetes</taxon>
        <taxon>Glomerales</taxon>
        <taxon>Glomeraceae</taxon>
        <taxon>Rhizophagus</taxon>
    </lineage>
</organism>
<evidence type="ECO:0000256" key="1">
    <source>
        <dbReference type="ARBA" id="ARBA00023125"/>
    </source>
</evidence>
<dbReference type="OrthoDB" id="2447222at2759"/>
<dbReference type="PANTHER" id="PTHR19303:SF73">
    <property type="entry name" value="PROTEIN PDC2"/>
    <property type="match status" value="1"/>
</dbReference>
<dbReference type="InterPro" id="IPR009057">
    <property type="entry name" value="Homeodomain-like_sf"/>
</dbReference>
<reference evidence="3" key="1">
    <citation type="submission" date="2019-10" db="EMBL/GenBank/DDBJ databases">
        <title>Conservation and host-specific expression of non-tandemly repeated heterogenous ribosome RNA gene in arbuscular mycorrhizal fungi.</title>
        <authorList>
            <person name="Maeda T."/>
            <person name="Kobayashi Y."/>
            <person name="Nakagawa T."/>
            <person name="Ezawa T."/>
            <person name="Yamaguchi K."/>
            <person name="Bino T."/>
            <person name="Nishimoto Y."/>
            <person name="Shigenobu S."/>
            <person name="Kawaguchi M."/>
        </authorList>
    </citation>
    <scope>NUCLEOTIDE SEQUENCE</scope>
    <source>
        <strain evidence="3">HR1</strain>
    </source>
</reference>
<dbReference type="EMBL" id="BLAL01000324">
    <property type="protein sequence ID" value="GET03457.1"/>
    <property type="molecule type" value="Genomic_DNA"/>
</dbReference>
<dbReference type="PROSITE" id="PS51253">
    <property type="entry name" value="HTH_CENPB"/>
    <property type="match status" value="1"/>
</dbReference>
<dbReference type="PANTHER" id="PTHR19303">
    <property type="entry name" value="TRANSPOSON"/>
    <property type="match status" value="1"/>
</dbReference>
<evidence type="ECO:0000259" key="2">
    <source>
        <dbReference type="PROSITE" id="PS51253"/>
    </source>
</evidence>
<feature type="domain" description="HTH CENPB-type" evidence="2">
    <location>
        <begin position="33"/>
        <end position="106"/>
    </location>
</feature>
<dbReference type="Pfam" id="PF03221">
    <property type="entry name" value="HTH_Tnp_Tc5"/>
    <property type="match status" value="1"/>
</dbReference>
<accession>A0A8H3MGF1</accession>